<dbReference type="Proteomes" id="UP001595377">
    <property type="component" value="Unassembled WGS sequence"/>
</dbReference>
<gene>
    <name evidence="3" type="primary">ccoS</name>
    <name evidence="3" type="ORF">ACFOHH_08870</name>
</gene>
<dbReference type="RefSeq" id="WP_257311167.1">
    <property type="nucleotide sequence ID" value="NZ_JANFDG010000001.1"/>
</dbReference>
<feature type="transmembrane region" description="Helical" evidence="2">
    <location>
        <begin position="6"/>
        <end position="26"/>
    </location>
</feature>
<dbReference type="InterPro" id="IPR004714">
    <property type="entry name" value="Cyt_oxidase_maturation_cbb3"/>
</dbReference>
<keyword evidence="2" id="KW-0472">Membrane</keyword>
<feature type="region of interest" description="Disordered" evidence="1">
    <location>
        <begin position="45"/>
        <end position="71"/>
    </location>
</feature>
<evidence type="ECO:0000256" key="2">
    <source>
        <dbReference type="SAM" id="Phobius"/>
    </source>
</evidence>
<evidence type="ECO:0000256" key="1">
    <source>
        <dbReference type="SAM" id="MobiDB-lite"/>
    </source>
</evidence>
<keyword evidence="2" id="KW-0812">Transmembrane</keyword>
<dbReference type="Pfam" id="PF03597">
    <property type="entry name" value="FixS"/>
    <property type="match status" value="1"/>
</dbReference>
<evidence type="ECO:0000313" key="3">
    <source>
        <dbReference type="EMBL" id="MFC3073210.1"/>
    </source>
</evidence>
<comment type="caution">
    <text evidence="3">The sequence shown here is derived from an EMBL/GenBank/DDBJ whole genome shotgun (WGS) entry which is preliminary data.</text>
</comment>
<dbReference type="EMBL" id="JBHRSP010000015">
    <property type="protein sequence ID" value="MFC3073210.1"/>
    <property type="molecule type" value="Genomic_DNA"/>
</dbReference>
<evidence type="ECO:0000313" key="4">
    <source>
        <dbReference type="Proteomes" id="UP001595377"/>
    </source>
</evidence>
<keyword evidence="2" id="KW-1133">Transmembrane helix</keyword>
<reference evidence="4" key="1">
    <citation type="journal article" date="2019" name="Int. J. Syst. Evol. Microbiol.">
        <title>The Global Catalogue of Microorganisms (GCM) 10K type strain sequencing project: providing services to taxonomists for standard genome sequencing and annotation.</title>
        <authorList>
            <consortium name="The Broad Institute Genomics Platform"/>
            <consortium name="The Broad Institute Genome Sequencing Center for Infectious Disease"/>
            <person name="Wu L."/>
            <person name="Ma J."/>
        </authorList>
    </citation>
    <scope>NUCLEOTIDE SEQUENCE [LARGE SCALE GENOMIC DNA]</scope>
    <source>
        <strain evidence="4">KCTC 52677</strain>
    </source>
</reference>
<keyword evidence="4" id="KW-1185">Reference proteome</keyword>
<sequence length="71" mass="7828">MTALGVLVPLSVAMGGAGLCAFFWSLRTRQYDDLKGAAERVLIDDEDEERPDEQEAAAGRSSEGRNLRRMQ</sequence>
<feature type="compositionally biased region" description="Basic and acidic residues" evidence="1">
    <location>
        <begin position="62"/>
        <end position="71"/>
    </location>
</feature>
<name>A0ABV7DE50_9HYPH</name>
<dbReference type="PANTHER" id="PTHR41532:SF1">
    <property type="entry name" value="FIXS PROTEIN"/>
    <property type="match status" value="1"/>
</dbReference>
<protein>
    <submittedName>
        <fullName evidence="3">Cbb3-type cytochrome oxidase assembly protein CcoS</fullName>
    </submittedName>
</protein>
<dbReference type="NCBIfam" id="TIGR00847">
    <property type="entry name" value="ccoS"/>
    <property type="match status" value="1"/>
</dbReference>
<accession>A0ABV7DE50</accession>
<proteinExistence type="predicted"/>
<feature type="compositionally biased region" description="Acidic residues" evidence="1">
    <location>
        <begin position="45"/>
        <end position="55"/>
    </location>
</feature>
<dbReference type="PANTHER" id="PTHR41532">
    <property type="entry name" value="FIXS PROTEIN"/>
    <property type="match status" value="1"/>
</dbReference>
<organism evidence="3 4">
    <name type="scientific">Shinella pollutisoli</name>
    <dbReference type="NCBI Taxonomy" id="2250594"/>
    <lineage>
        <taxon>Bacteria</taxon>
        <taxon>Pseudomonadati</taxon>
        <taxon>Pseudomonadota</taxon>
        <taxon>Alphaproteobacteria</taxon>
        <taxon>Hyphomicrobiales</taxon>
        <taxon>Rhizobiaceae</taxon>
        <taxon>Shinella</taxon>
    </lineage>
</organism>